<dbReference type="InterPro" id="IPR012914">
    <property type="entry name" value="PucR_dom"/>
</dbReference>
<keyword evidence="2" id="KW-1185">Reference proteome</keyword>
<name>A0ABV6V6P5_9ACTN</name>
<dbReference type="Pfam" id="PF07905">
    <property type="entry name" value="PucR"/>
    <property type="match status" value="1"/>
</dbReference>
<gene>
    <name evidence="1" type="ORF">ACEZDG_08755</name>
</gene>
<evidence type="ECO:0000313" key="2">
    <source>
        <dbReference type="Proteomes" id="UP001592582"/>
    </source>
</evidence>
<organism evidence="1 2">
    <name type="scientific">Streptacidiphilus alkalitolerans</name>
    <dbReference type="NCBI Taxonomy" id="3342712"/>
    <lineage>
        <taxon>Bacteria</taxon>
        <taxon>Bacillati</taxon>
        <taxon>Actinomycetota</taxon>
        <taxon>Actinomycetes</taxon>
        <taxon>Kitasatosporales</taxon>
        <taxon>Streptomycetaceae</taxon>
        <taxon>Streptacidiphilus</taxon>
    </lineage>
</organism>
<dbReference type="Gene3D" id="1.10.10.2840">
    <property type="entry name" value="PucR C-terminal helix-turn-helix domain"/>
    <property type="match status" value="1"/>
</dbReference>
<dbReference type="InterPro" id="IPR025736">
    <property type="entry name" value="PucR_C-HTH_dom"/>
</dbReference>
<sequence length="414" mass="43587">MAALTLREILSFDVLGAAAPEILCGENGLDRPVRWVHSSEIYEIGPLLSGGELLLTTGLGLAGADAGARRHYVRELAERGVAGIAVELGRSLMEMPYELLDESRRRGLPLVALRAVVPFIRIAEAANTAIVTQSLADRPHPAADRDGRAGALLQALAEGTALSQSEVLARARALDFRPDRTRRLVGAAATGADPLAVLAVLDRAAEVLDAPLLRAPVPGGAVAALFAVPAKDGDVVRTALQALRDAVGEGVTVALGPAAPVDAAWSRWGESLREARTTLALALTVPAPEPDCCAVAGGVQVTSSRALALERQLVGEGLTPASRDRLAHLVNRALGPLLEWEAAHASDLVRTLEVHLRNGCSPTRTAVLLHVGRQSLYQRLERIESLLGLPVADPECHGELLLACCAHRLLRAGE</sequence>
<dbReference type="InterPro" id="IPR051448">
    <property type="entry name" value="CdaR-like_regulators"/>
</dbReference>
<evidence type="ECO:0000313" key="1">
    <source>
        <dbReference type="EMBL" id="MFC1409370.1"/>
    </source>
</evidence>
<dbReference type="PANTHER" id="PTHR33744:SF1">
    <property type="entry name" value="DNA-BINDING TRANSCRIPTIONAL ACTIVATOR ADER"/>
    <property type="match status" value="1"/>
</dbReference>
<accession>A0ABV6V6P5</accession>
<dbReference type="InterPro" id="IPR042070">
    <property type="entry name" value="PucR_C-HTH_sf"/>
</dbReference>
<dbReference type="Pfam" id="PF13556">
    <property type="entry name" value="HTH_30"/>
    <property type="match status" value="1"/>
</dbReference>
<dbReference type="Proteomes" id="UP001592582">
    <property type="component" value="Unassembled WGS sequence"/>
</dbReference>
<reference evidence="1 2" key="1">
    <citation type="submission" date="2024-09" db="EMBL/GenBank/DDBJ databases">
        <authorList>
            <person name="Lee S.D."/>
        </authorList>
    </citation>
    <scope>NUCLEOTIDE SEQUENCE [LARGE SCALE GENOMIC DNA]</scope>
    <source>
        <strain evidence="1 2">N1-1</strain>
    </source>
</reference>
<dbReference type="EMBL" id="JBHEZX010000003">
    <property type="protein sequence ID" value="MFC1409370.1"/>
    <property type="molecule type" value="Genomic_DNA"/>
</dbReference>
<proteinExistence type="predicted"/>
<dbReference type="PANTHER" id="PTHR33744">
    <property type="entry name" value="CARBOHYDRATE DIACID REGULATOR"/>
    <property type="match status" value="1"/>
</dbReference>
<comment type="caution">
    <text evidence="1">The sequence shown here is derived from an EMBL/GenBank/DDBJ whole genome shotgun (WGS) entry which is preliminary data.</text>
</comment>
<protein>
    <submittedName>
        <fullName evidence="1">PucR family transcriptional regulator</fullName>
    </submittedName>
</protein>